<dbReference type="InterPro" id="IPR029063">
    <property type="entry name" value="SAM-dependent_MTases_sf"/>
</dbReference>
<keyword evidence="6" id="KW-1185">Reference proteome</keyword>
<dbReference type="EMBL" id="JACJHX010000004">
    <property type="protein sequence ID" value="MBA9026467.1"/>
    <property type="molecule type" value="Genomic_DNA"/>
</dbReference>
<dbReference type="PROSITE" id="PS51687">
    <property type="entry name" value="SAM_MT_RNA_M5U"/>
    <property type="match status" value="1"/>
</dbReference>
<comment type="similarity">
    <text evidence="4">Belongs to the class I-like SAM-binding methyltransferase superfamily. RNA M5U methyltransferase family.</text>
</comment>
<dbReference type="SUPFAM" id="SSF53335">
    <property type="entry name" value="S-adenosyl-L-methionine-dependent methyltransferases"/>
    <property type="match status" value="1"/>
</dbReference>
<dbReference type="PANTHER" id="PTHR11061">
    <property type="entry name" value="RNA M5U METHYLTRANSFERASE"/>
    <property type="match status" value="1"/>
</dbReference>
<accession>A0ABR6CN48</accession>
<proteinExistence type="inferred from homology"/>
<dbReference type="Proteomes" id="UP000626697">
    <property type="component" value="Unassembled WGS sequence"/>
</dbReference>
<dbReference type="Pfam" id="PF05958">
    <property type="entry name" value="tRNA_U5-meth_tr"/>
    <property type="match status" value="1"/>
</dbReference>
<dbReference type="Gene3D" id="3.40.50.150">
    <property type="entry name" value="Vaccinia Virus protein VP39"/>
    <property type="match status" value="1"/>
</dbReference>
<evidence type="ECO:0000313" key="6">
    <source>
        <dbReference type="Proteomes" id="UP000626697"/>
    </source>
</evidence>
<keyword evidence="3 4" id="KW-0949">S-adenosyl-L-methionine</keyword>
<comment type="caution">
    <text evidence="5">The sequence shown here is derived from an EMBL/GenBank/DDBJ whole genome shotgun (WGS) entry which is preliminary data.</text>
</comment>
<evidence type="ECO:0000313" key="5">
    <source>
        <dbReference type="EMBL" id="MBA9026467.1"/>
    </source>
</evidence>
<organism evidence="5 6">
    <name type="scientific">Peribacillus huizhouensis</name>
    <dbReference type="NCBI Taxonomy" id="1501239"/>
    <lineage>
        <taxon>Bacteria</taxon>
        <taxon>Bacillati</taxon>
        <taxon>Bacillota</taxon>
        <taxon>Bacilli</taxon>
        <taxon>Bacillales</taxon>
        <taxon>Bacillaceae</taxon>
        <taxon>Peribacillus</taxon>
    </lineage>
</organism>
<evidence type="ECO:0000256" key="2">
    <source>
        <dbReference type="ARBA" id="ARBA00022679"/>
    </source>
</evidence>
<dbReference type="InterPro" id="IPR010280">
    <property type="entry name" value="U5_MeTrfase_fam"/>
</dbReference>
<keyword evidence="2 4" id="KW-0808">Transferase</keyword>
<dbReference type="InterPro" id="IPR030391">
    <property type="entry name" value="MeTrfase_TrmA_CS"/>
</dbReference>
<gene>
    <name evidence="5" type="ORF">HNP81_001752</name>
</gene>
<evidence type="ECO:0000256" key="3">
    <source>
        <dbReference type="ARBA" id="ARBA00022691"/>
    </source>
</evidence>
<evidence type="ECO:0000256" key="1">
    <source>
        <dbReference type="ARBA" id="ARBA00022603"/>
    </source>
</evidence>
<name>A0ABR6CN48_9BACI</name>
<sequence length="75" mass="8568">MSSLWIHQETGCDQALLRTMMKVKPKKIVYVSCNPSTLAKELQELSKLYKVVSMQPVDMFPQTSHVECVSQLLLK</sequence>
<feature type="active site" description="Nucleophile" evidence="4">
    <location>
        <position position="33"/>
    </location>
</feature>
<dbReference type="PROSITE" id="PS01231">
    <property type="entry name" value="TRMA_2"/>
    <property type="match status" value="1"/>
</dbReference>
<protein>
    <submittedName>
        <fullName evidence="5">tRNA/tmRNA/rRNA uracil-C5-methylase (TrmA/RlmC/RlmD family)</fullName>
    </submittedName>
</protein>
<keyword evidence="1 4" id="KW-0489">Methyltransferase</keyword>
<reference evidence="5 6" key="1">
    <citation type="submission" date="2020-08" db="EMBL/GenBank/DDBJ databases">
        <title>Genomic Encyclopedia of Type Strains, Phase IV (KMG-IV): sequencing the most valuable type-strain genomes for metagenomic binning, comparative biology and taxonomic classification.</title>
        <authorList>
            <person name="Goeker M."/>
        </authorList>
    </citation>
    <scope>NUCLEOTIDE SEQUENCE [LARGE SCALE GENOMIC DNA]</scope>
    <source>
        <strain evidence="5 6">DSM 105481</strain>
    </source>
</reference>
<evidence type="ECO:0000256" key="4">
    <source>
        <dbReference type="PROSITE-ProRule" id="PRU01024"/>
    </source>
</evidence>
<dbReference type="PANTHER" id="PTHR11061:SF45">
    <property type="match status" value="1"/>
</dbReference>
<comment type="caution">
    <text evidence="4">Lacks conserved residue(s) required for the propagation of feature annotation.</text>
</comment>